<evidence type="ECO:0000313" key="2">
    <source>
        <dbReference type="Proteomes" id="UP000018851"/>
    </source>
</evidence>
<dbReference type="Proteomes" id="UP000018851">
    <property type="component" value="Chromosome"/>
</dbReference>
<proteinExistence type="predicted"/>
<dbReference type="KEGG" id="ssan:NX02_21670"/>
<sequence>MRSGKGFDRRDDRVVHRNGFGDALLTRCAGR</sequence>
<evidence type="ECO:0000313" key="1">
    <source>
        <dbReference type="EMBL" id="AHE55965.1"/>
    </source>
</evidence>
<reference evidence="1 2" key="1">
    <citation type="submission" date="2013-07" db="EMBL/GenBank/DDBJ databases">
        <title>Completed genome of Sphingomonas sanxanigenens NX02.</title>
        <authorList>
            <person name="Ma T."/>
            <person name="Huang H."/>
            <person name="Wu M."/>
            <person name="Li X."/>
            <person name="Li G."/>
        </authorList>
    </citation>
    <scope>NUCLEOTIDE SEQUENCE [LARGE SCALE GENOMIC DNA]</scope>
    <source>
        <strain evidence="1 2">NX02</strain>
    </source>
</reference>
<keyword evidence="2" id="KW-1185">Reference proteome</keyword>
<protein>
    <submittedName>
        <fullName evidence="1">Uncharacterized protein</fullName>
    </submittedName>
</protein>
<dbReference type="AlphaFoldDB" id="W0AJY8"/>
<name>W0AJY8_9SPHN</name>
<gene>
    <name evidence="1" type="ORF">NX02_21670</name>
</gene>
<organism evidence="1 2">
    <name type="scientific">Sphingomonas sanxanigenens DSM 19645 = NX02</name>
    <dbReference type="NCBI Taxonomy" id="1123269"/>
    <lineage>
        <taxon>Bacteria</taxon>
        <taxon>Pseudomonadati</taxon>
        <taxon>Pseudomonadota</taxon>
        <taxon>Alphaproteobacteria</taxon>
        <taxon>Sphingomonadales</taxon>
        <taxon>Sphingomonadaceae</taxon>
        <taxon>Sphingomonas</taxon>
    </lineage>
</organism>
<accession>W0AJY8</accession>
<dbReference type="EMBL" id="CP006644">
    <property type="protein sequence ID" value="AHE55965.1"/>
    <property type="molecule type" value="Genomic_DNA"/>
</dbReference>
<dbReference type="HOGENOM" id="CLU_3398535_0_0_5"/>